<dbReference type="Proteomes" id="UP000515703">
    <property type="component" value="Chromosome"/>
</dbReference>
<feature type="domain" description="RNA polymerase alpha subunit C-terminal" evidence="1">
    <location>
        <begin position="47"/>
        <end position="110"/>
    </location>
</feature>
<accession>A0A7M3SA10</accession>
<dbReference type="Gene3D" id="1.10.150.20">
    <property type="entry name" value="5' to 3' exonuclease, C-terminal subdomain"/>
    <property type="match status" value="1"/>
</dbReference>
<gene>
    <name evidence="2" type="ORF">bsdcttw_44680</name>
</gene>
<dbReference type="Pfam" id="PF03118">
    <property type="entry name" value="RNA_pol_A_CTD"/>
    <property type="match status" value="1"/>
</dbReference>
<evidence type="ECO:0000313" key="2">
    <source>
        <dbReference type="EMBL" id="BCK01428.1"/>
    </source>
</evidence>
<protein>
    <recommendedName>
        <fullName evidence="1">RNA polymerase alpha subunit C-terminal domain-containing protein</fullName>
    </recommendedName>
</protein>
<keyword evidence="3" id="KW-1185">Reference proteome</keyword>
<evidence type="ECO:0000313" key="3">
    <source>
        <dbReference type="Proteomes" id="UP000515703"/>
    </source>
</evidence>
<dbReference type="RefSeq" id="WP_185256994.1">
    <property type="nucleotide sequence ID" value="NZ_AP023368.1"/>
</dbReference>
<proteinExistence type="predicted"/>
<dbReference type="GO" id="GO:0006351">
    <property type="term" value="P:DNA-templated transcription"/>
    <property type="evidence" value="ECO:0007669"/>
    <property type="project" value="InterPro"/>
</dbReference>
<dbReference type="EMBL" id="AP023368">
    <property type="protein sequence ID" value="BCK01428.1"/>
    <property type="molecule type" value="Genomic_DNA"/>
</dbReference>
<name>A0A7M3SA10_9FIRM</name>
<reference evidence="2 3" key="2">
    <citation type="submission" date="2020-08" db="EMBL/GenBank/DDBJ databases">
        <authorList>
            <person name="Ueki A."/>
            <person name="Tonouchi A."/>
        </authorList>
    </citation>
    <scope>NUCLEOTIDE SEQUENCE [LARGE SCALE GENOMIC DNA]</scope>
    <source>
        <strain evidence="2 3">CTTW</strain>
    </source>
</reference>
<dbReference type="InterPro" id="IPR011260">
    <property type="entry name" value="RNAP_asu_C"/>
</dbReference>
<sequence>MIEKNPILKSFDYSKIKKCCECDFSNEKGICKFFHLYAGLHNGCIKEPSQEAERTDMELQSLDLSVRTYNGLRRQGIDTIEKLQSLTDEELKRVRNIGEKGFNEVKEKLSKLAAEPK</sequence>
<reference evidence="2 3" key="1">
    <citation type="submission" date="2020-08" db="EMBL/GenBank/DDBJ databases">
        <title>Draft genome sequencing of an Anaerocolumna strain isolated from anoxic soil subjected to BSD treatment.</title>
        <authorList>
            <person name="Uek A."/>
            <person name="Tonouchi A."/>
        </authorList>
    </citation>
    <scope>NUCLEOTIDE SEQUENCE [LARGE SCALE GENOMIC DNA]</scope>
    <source>
        <strain evidence="2 3">CTTW</strain>
    </source>
</reference>
<dbReference type="AlphaFoldDB" id="A0A7M3SA10"/>
<dbReference type="SUPFAM" id="SSF47789">
    <property type="entry name" value="C-terminal domain of RNA polymerase alpha subunit"/>
    <property type="match status" value="1"/>
</dbReference>
<dbReference type="GO" id="GO:0003677">
    <property type="term" value="F:DNA binding"/>
    <property type="evidence" value="ECO:0007669"/>
    <property type="project" value="InterPro"/>
</dbReference>
<dbReference type="KEGG" id="acht:bsdcttw_44680"/>
<dbReference type="GO" id="GO:0003899">
    <property type="term" value="F:DNA-directed RNA polymerase activity"/>
    <property type="evidence" value="ECO:0007669"/>
    <property type="project" value="InterPro"/>
</dbReference>
<organism evidence="2 3">
    <name type="scientific">Anaerocolumna chitinilytica</name>
    <dbReference type="NCBI Taxonomy" id="1727145"/>
    <lineage>
        <taxon>Bacteria</taxon>
        <taxon>Bacillati</taxon>
        <taxon>Bacillota</taxon>
        <taxon>Clostridia</taxon>
        <taxon>Lachnospirales</taxon>
        <taxon>Lachnospiraceae</taxon>
        <taxon>Anaerocolumna</taxon>
    </lineage>
</organism>
<evidence type="ECO:0000259" key="1">
    <source>
        <dbReference type="Pfam" id="PF03118"/>
    </source>
</evidence>